<dbReference type="Proteomes" id="UP001152049">
    <property type="component" value="Unassembled WGS sequence"/>
</dbReference>
<sequence length="90" mass="10144">MSPGASHTPGYEEQNVSYCGPDRASALSKGCLFDPMSFAWLPDACFDQDLILDFLKAEDWRWYLDMHMSKQADRAEVLAATPGDDEWPAR</sequence>
<accession>A0A9W8RNC6</accession>
<dbReference type="EMBL" id="JAOQAZ010000031">
    <property type="protein sequence ID" value="KAJ4250146.1"/>
    <property type="molecule type" value="Genomic_DNA"/>
</dbReference>
<organism evidence="1 2">
    <name type="scientific">Fusarium torreyae</name>
    <dbReference type="NCBI Taxonomy" id="1237075"/>
    <lineage>
        <taxon>Eukaryota</taxon>
        <taxon>Fungi</taxon>
        <taxon>Dikarya</taxon>
        <taxon>Ascomycota</taxon>
        <taxon>Pezizomycotina</taxon>
        <taxon>Sordariomycetes</taxon>
        <taxon>Hypocreomycetidae</taxon>
        <taxon>Hypocreales</taxon>
        <taxon>Nectriaceae</taxon>
        <taxon>Fusarium</taxon>
    </lineage>
</organism>
<dbReference type="PANTHER" id="PTHR35896:SF3">
    <property type="entry name" value="MAJOR FACILITATOR SUPERFAMILY TRANSPORTER"/>
    <property type="match status" value="1"/>
</dbReference>
<dbReference type="PANTHER" id="PTHR35896">
    <property type="entry name" value="IG-LIKE DOMAIN-CONTAINING PROTEIN"/>
    <property type="match status" value="1"/>
</dbReference>
<keyword evidence="2" id="KW-1185">Reference proteome</keyword>
<protein>
    <submittedName>
        <fullName evidence="1">Uncharacterized protein</fullName>
    </submittedName>
</protein>
<evidence type="ECO:0000313" key="2">
    <source>
        <dbReference type="Proteomes" id="UP001152049"/>
    </source>
</evidence>
<dbReference type="AlphaFoldDB" id="A0A9W8RNC6"/>
<name>A0A9W8RNC6_9HYPO</name>
<reference evidence="1" key="1">
    <citation type="submission" date="2022-09" db="EMBL/GenBank/DDBJ databases">
        <title>Fusarium specimens isolated from Avocado Roots.</title>
        <authorList>
            <person name="Stajich J."/>
            <person name="Roper C."/>
            <person name="Heimlech-Rivalta G."/>
        </authorList>
    </citation>
    <scope>NUCLEOTIDE SEQUENCE</scope>
    <source>
        <strain evidence="1">CF00136</strain>
    </source>
</reference>
<dbReference type="OrthoDB" id="3501153at2759"/>
<gene>
    <name evidence="1" type="ORF">NW762_011957</name>
</gene>
<evidence type="ECO:0000313" key="1">
    <source>
        <dbReference type="EMBL" id="KAJ4250146.1"/>
    </source>
</evidence>
<proteinExistence type="predicted"/>
<dbReference type="InterPro" id="IPR053008">
    <property type="entry name" value="Phomopsin_biosynth_assoc"/>
</dbReference>
<comment type="caution">
    <text evidence="1">The sequence shown here is derived from an EMBL/GenBank/DDBJ whole genome shotgun (WGS) entry which is preliminary data.</text>
</comment>